<name>A0ABU4RRY6_9HYPH</name>
<evidence type="ECO:0000256" key="3">
    <source>
        <dbReference type="ARBA" id="ARBA00022519"/>
    </source>
</evidence>
<evidence type="ECO:0000256" key="1">
    <source>
        <dbReference type="ARBA" id="ARBA00004141"/>
    </source>
</evidence>
<feature type="transmembrane region" description="Helical" evidence="7">
    <location>
        <begin position="42"/>
        <end position="64"/>
    </location>
</feature>
<keyword evidence="9" id="KW-0645">Protease</keyword>
<reference evidence="9 10" key="1">
    <citation type="submission" date="2023-11" db="EMBL/GenBank/DDBJ databases">
        <authorList>
            <person name="Bao R."/>
        </authorList>
    </citation>
    <scope>NUCLEOTIDE SEQUENCE [LARGE SCALE GENOMIC DNA]</scope>
    <source>
        <strain evidence="9 10">PJ23</strain>
    </source>
</reference>
<dbReference type="PANTHER" id="PTHR43066:SF26">
    <property type="entry name" value="RHOMBOID PROTEASE GLPG"/>
    <property type="match status" value="1"/>
</dbReference>
<dbReference type="Gene3D" id="1.20.1540.10">
    <property type="entry name" value="Rhomboid-like"/>
    <property type="match status" value="1"/>
</dbReference>
<keyword evidence="9" id="KW-0378">Hydrolase</keyword>
<dbReference type="GO" id="GO:0006508">
    <property type="term" value="P:proteolysis"/>
    <property type="evidence" value="ECO:0007669"/>
    <property type="project" value="UniProtKB-KW"/>
</dbReference>
<dbReference type="Pfam" id="PF01694">
    <property type="entry name" value="Rhomboid"/>
    <property type="match status" value="1"/>
</dbReference>
<dbReference type="EMBL" id="JAXAFJ010000014">
    <property type="protein sequence ID" value="MDX6807622.1"/>
    <property type="molecule type" value="Genomic_DNA"/>
</dbReference>
<dbReference type="PANTHER" id="PTHR43066">
    <property type="entry name" value="RHOMBOID-RELATED PROTEIN"/>
    <property type="match status" value="1"/>
</dbReference>
<sequence>MALQRTNEPILNAPAVVAWTIAALVAIHAARTFLSSDEDTQILLYFAFIPARYDATSPLAGLFPGGFAGDVWTFVTYSALHGDWMHLGVNALWLLAFGSAVAWRFGGVRFLLFMAATAACGAGAHLLTHSGETVPMIGASGAISGMTAAAIRFVFEPGAPMGQFRKRGYAAYAVPAVPVGDLFRSKQIVTFLIVWFGINLLYAVSSLSLEGGNTIAWQTHIGGFLSGLFLFPLFDPRHAVKAAEVDSGP</sequence>
<evidence type="ECO:0000256" key="4">
    <source>
        <dbReference type="ARBA" id="ARBA00022692"/>
    </source>
</evidence>
<evidence type="ECO:0000256" key="6">
    <source>
        <dbReference type="ARBA" id="ARBA00023136"/>
    </source>
</evidence>
<keyword evidence="6 7" id="KW-0472">Membrane</keyword>
<evidence type="ECO:0000256" key="7">
    <source>
        <dbReference type="SAM" id="Phobius"/>
    </source>
</evidence>
<feature type="transmembrane region" description="Helical" evidence="7">
    <location>
        <begin position="215"/>
        <end position="234"/>
    </location>
</feature>
<feature type="domain" description="Peptidase S54 rhomboid" evidence="8">
    <location>
        <begin position="69"/>
        <end position="230"/>
    </location>
</feature>
<dbReference type="Proteomes" id="UP001274321">
    <property type="component" value="Unassembled WGS sequence"/>
</dbReference>
<evidence type="ECO:0000313" key="9">
    <source>
        <dbReference type="EMBL" id="MDX6807622.1"/>
    </source>
</evidence>
<dbReference type="EC" id="3.4.21.-" evidence="9"/>
<feature type="transmembrane region" description="Helical" evidence="7">
    <location>
        <begin position="12"/>
        <end position="30"/>
    </location>
</feature>
<feature type="transmembrane region" description="Helical" evidence="7">
    <location>
        <begin position="134"/>
        <end position="155"/>
    </location>
</feature>
<keyword evidence="4 7" id="KW-0812">Transmembrane</keyword>
<comment type="caution">
    <text evidence="9">The sequence shown here is derived from an EMBL/GenBank/DDBJ whole genome shotgun (WGS) entry which is preliminary data.</text>
</comment>
<keyword evidence="2" id="KW-1003">Cell membrane</keyword>
<feature type="transmembrane region" description="Helical" evidence="7">
    <location>
        <begin position="188"/>
        <end position="209"/>
    </location>
</feature>
<accession>A0ABU4RRY6</accession>
<dbReference type="GO" id="GO:0008233">
    <property type="term" value="F:peptidase activity"/>
    <property type="evidence" value="ECO:0007669"/>
    <property type="project" value="UniProtKB-KW"/>
</dbReference>
<dbReference type="SUPFAM" id="SSF144091">
    <property type="entry name" value="Rhomboid-like"/>
    <property type="match status" value="1"/>
</dbReference>
<protein>
    <submittedName>
        <fullName evidence="9">Rhomboid family intramembrane serine protease</fullName>
        <ecNumber evidence="9">3.4.21.-</ecNumber>
    </submittedName>
</protein>
<comment type="subcellular location">
    <subcellularLocation>
        <location evidence="1">Membrane</location>
        <topology evidence="1">Multi-pass membrane protein</topology>
    </subcellularLocation>
</comment>
<proteinExistence type="predicted"/>
<keyword evidence="10" id="KW-1185">Reference proteome</keyword>
<dbReference type="InterPro" id="IPR022764">
    <property type="entry name" value="Peptidase_S54_rhomboid_dom"/>
</dbReference>
<dbReference type="RefSeq" id="WP_319845765.1">
    <property type="nucleotide sequence ID" value="NZ_JAXAFJ010000014.1"/>
</dbReference>
<organism evidence="9 10">
    <name type="scientific">Terrihabitans rhizophilus</name>
    <dbReference type="NCBI Taxonomy" id="3092662"/>
    <lineage>
        <taxon>Bacteria</taxon>
        <taxon>Pseudomonadati</taxon>
        <taxon>Pseudomonadota</taxon>
        <taxon>Alphaproteobacteria</taxon>
        <taxon>Hyphomicrobiales</taxon>
        <taxon>Terrihabitans</taxon>
    </lineage>
</organism>
<feature type="transmembrane region" description="Helical" evidence="7">
    <location>
        <begin position="84"/>
        <end position="103"/>
    </location>
</feature>
<dbReference type="InterPro" id="IPR035952">
    <property type="entry name" value="Rhomboid-like_sf"/>
</dbReference>
<gene>
    <name evidence="9" type="ORF">SCD90_16285</name>
</gene>
<evidence type="ECO:0000313" key="10">
    <source>
        <dbReference type="Proteomes" id="UP001274321"/>
    </source>
</evidence>
<keyword evidence="3" id="KW-0997">Cell inner membrane</keyword>
<evidence type="ECO:0000256" key="5">
    <source>
        <dbReference type="ARBA" id="ARBA00022989"/>
    </source>
</evidence>
<evidence type="ECO:0000256" key="2">
    <source>
        <dbReference type="ARBA" id="ARBA00022475"/>
    </source>
</evidence>
<feature type="transmembrane region" description="Helical" evidence="7">
    <location>
        <begin position="110"/>
        <end position="128"/>
    </location>
</feature>
<keyword evidence="5 7" id="KW-1133">Transmembrane helix</keyword>
<evidence type="ECO:0000259" key="8">
    <source>
        <dbReference type="Pfam" id="PF01694"/>
    </source>
</evidence>